<name>A0A2Z7AML7_9LAMI</name>
<keyword evidence="3" id="KW-1185">Reference proteome</keyword>
<protein>
    <submittedName>
        <fullName evidence="2">Uncharacterized protein</fullName>
    </submittedName>
</protein>
<keyword evidence="1" id="KW-0472">Membrane</keyword>
<keyword evidence="1" id="KW-0812">Transmembrane</keyword>
<evidence type="ECO:0000313" key="3">
    <source>
        <dbReference type="Proteomes" id="UP000250235"/>
    </source>
</evidence>
<reference evidence="2 3" key="1">
    <citation type="journal article" date="2015" name="Proc. Natl. Acad. Sci. U.S.A.">
        <title>The resurrection genome of Boea hygrometrica: A blueprint for survival of dehydration.</title>
        <authorList>
            <person name="Xiao L."/>
            <person name="Yang G."/>
            <person name="Zhang L."/>
            <person name="Yang X."/>
            <person name="Zhao S."/>
            <person name="Ji Z."/>
            <person name="Zhou Q."/>
            <person name="Hu M."/>
            <person name="Wang Y."/>
            <person name="Chen M."/>
            <person name="Xu Y."/>
            <person name="Jin H."/>
            <person name="Xiao X."/>
            <person name="Hu G."/>
            <person name="Bao F."/>
            <person name="Hu Y."/>
            <person name="Wan P."/>
            <person name="Li L."/>
            <person name="Deng X."/>
            <person name="Kuang T."/>
            <person name="Xiang C."/>
            <person name="Zhu J.K."/>
            <person name="Oliver M.J."/>
            <person name="He Y."/>
        </authorList>
    </citation>
    <scope>NUCLEOTIDE SEQUENCE [LARGE SCALE GENOMIC DNA]</scope>
    <source>
        <strain evidence="3">cv. XS01</strain>
    </source>
</reference>
<dbReference type="EMBL" id="KV015651">
    <property type="protein sequence ID" value="KZV20459.1"/>
    <property type="molecule type" value="Genomic_DNA"/>
</dbReference>
<feature type="transmembrane region" description="Helical" evidence="1">
    <location>
        <begin position="150"/>
        <end position="171"/>
    </location>
</feature>
<proteinExistence type="predicted"/>
<accession>A0A2Z7AML7</accession>
<sequence>MSTRVKFPVARRGRIVVSLLRLGVQLRVSFDAIVCCWYFARARDWMTSKRMRRRFVVATGSPAARRLGLRIVISFPILSKYFQPFVPYLSNPRTLFSRELFRRFPVVPVVVLARARLLPESSEFLAGLVVAQFKDVRASGKLPCGSSFPLFLGVSCIAPAFYSLLLFLLYYCSPYWGLTPCPSGAWFVPLLCCFSGNPGSTAGRGFNPAGGAPGGG</sequence>
<dbReference type="AlphaFoldDB" id="A0A2Z7AML7"/>
<gene>
    <name evidence="2" type="ORF">F511_33187</name>
</gene>
<dbReference type="Proteomes" id="UP000250235">
    <property type="component" value="Unassembled WGS sequence"/>
</dbReference>
<keyword evidence="1" id="KW-1133">Transmembrane helix</keyword>
<evidence type="ECO:0000256" key="1">
    <source>
        <dbReference type="SAM" id="Phobius"/>
    </source>
</evidence>
<organism evidence="2 3">
    <name type="scientific">Dorcoceras hygrometricum</name>
    <dbReference type="NCBI Taxonomy" id="472368"/>
    <lineage>
        <taxon>Eukaryota</taxon>
        <taxon>Viridiplantae</taxon>
        <taxon>Streptophyta</taxon>
        <taxon>Embryophyta</taxon>
        <taxon>Tracheophyta</taxon>
        <taxon>Spermatophyta</taxon>
        <taxon>Magnoliopsida</taxon>
        <taxon>eudicotyledons</taxon>
        <taxon>Gunneridae</taxon>
        <taxon>Pentapetalae</taxon>
        <taxon>asterids</taxon>
        <taxon>lamiids</taxon>
        <taxon>Lamiales</taxon>
        <taxon>Gesneriaceae</taxon>
        <taxon>Didymocarpoideae</taxon>
        <taxon>Trichosporeae</taxon>
        <taxon>Loxocarpinae</taxon>
        <taxon>Dorcoceras</taxon>
    </lineage>
</organism>
<evidence type="ECO:0000313" key="2">
    <source>
        <dbReference type="EMBL" id="KZV20459.1"/>
    </source>
</evidence>